<dbReference type="RefSeq" id="XP_021886388.1">
    <property type="nucleotide sequence ID" value="XM_022028332.1"/>
</dbReference>
<evidence type="ECO:0000313" key="3">
    <source>
        <dbReference type="EMBL" id="ORZ28715.1"/>
    </source>
</evidence>
<keyword evidence="2" id="KW-1133">Transmembrane helix</keyword>
<evidence type="ECO:0000256" key="2">
    <source>
        <dbReference type="SAM" id="Phobius"/>
    </source>
</evidence>
<dbReference type="OrthoDB" id="2437320at2759"/>
<keyword evidence="2" id="KW-0472">Membrane</keyword>
<dbReference type="GeneID" id="33570175"/>
<dbReference type="Proteomes" id="UP000193648">
    <property type="component" value="Unassembled WGS sequence"/>
</dbReference>
<sequence length="716" mass="75822">MTMFVGIAHLSTPAAASCCYSFTHQNLQGSVQKNRNDKVVAAGPDSSNNVLPIFSLSLNISSPIANNTPSDRSYHATIAFPNNYAVSATPVGCSQVNSHAVNCTSIGISQLALNFPSITLSSGKANTNFVPKLEGVVFNGEKCGMQNSCPAALAVLPSTSGTVSVQPTQTGTADGNSSATGPNMILIMGLAAATVISTLVAGICIFLYLRRIRQEGKPGYSMLLASQRRGDPETGARSINGSLRSGHSYGAGTLYSISPPIIAPPAPASSVPTKPLAPPKPLALARPVAPTKPPAIAPRGLESHIATTRRAAALLDVTPIDNPKLREPKLVIRRDSVLSYCHEVEQESDEMDRKEQQESNDAAAVAADDQPLKQPTAATDDQPLQQPTSASKAPRPVKHYSWMATPATSRDSMARTDTKATRKGFFKLDQPDESASTTTAPSNQQDHLQILTSSVQEDRPLSRFSLAFSNSRLSKTLSAIKLQPPKSAYLSATPSKRVHRTSGSLVTTVRPEHHQQHLEQSQPKDPNAEDENECPEQQIFDVLSFIDAFMNPGAPPLPPTPAQPASSSSSSAAPATTVSRRANSKKRQKSVRRVPTGRKATVTATVAATATATATATAAPTAKAAPPSKAMPTVIEQPETTTTATLEVPGTQEAATTKPETIETIKTTETAETTETKATKATTITKTVSVQRPKKRLELPVHTRPGHHNSGLYGYL</sequence>
<dbReference type="STRING" id="64571.A0A1Y2H2F6"/>
<feature type="region of interest" description="Disordered" evidence="1">
    <location>
        <begin position="344"/>
        <end position="446"/>
    </location>
</feature>
<feature type="compositionally biased region" description="Polar residues" evidence="1">
    <location>
        <begin position="433"/>
        <end position="446"/>
    </location>
</feature>
<feature type="compositionally biased region" description="Low complexity" evidence="1">
    <location>
        <begin position="563"/>
        <end position="575"/>
    </location>
</feature>
<name>A0A1Y2H2F6_9FUNG</name>
<feature type="compositionally biased region" description="Pro residues" evidence="1">
    <location>
        <begin position="553"/>
        <end position="562"/>
    </location>
</feature>
<comment type="caution">
    <text evidence="3">The sequence shown here is derived from an EMBL/GenBank/DDBJ whole genome shotgun (WGS) entry which is preliminary data.</text>
</comment>
<protein>
    <submittedName>
        <fullName evidence="3">Uncharacterized protein</fullName>
    </submittedName>
</protein>
<organism evidence="3 4">
    <name type="scientific">Lobosporangium transversale</name>
    <dbReference type="NCBI Taxonomy" id="64571"/>
    <lineage>
        <taxon>Eukaryota</taxon>
        <taxon>Fungi</taxon>
        <taxon>Fungi incertae sedis</taxon>
        <taxon>Mucoromycota</taxon>
        <taxon>Mortierellomycotina</taxon>
        <taxon>Mortierellomycetes</taxon>
        <taxon>Mortierellales</taxon>
        <taxon>Mortierellaceae</taxon>
        <taxon>Lobosporangium</taxon>
    </lineage>
</organism>
<accession>A0A1Y2H2F6</accession>
<evidence type="ECO:0000313" key="4">
    <source>
        <dbReference type="Proteomes" id="UP000193648"/>
    </source>
</evidence>
<dbReference type="AlphaFoldDB" id="A0A1Y2H2F6"/>
<feature type="compositionally biased region" description="Basic residues" evidence="1">
    <location>
        <begin position="582"/>
        <end position="596"/>
    </location>
</feature>
<feature type="compositionally biased region" description="Polar residues" evidence="1">
    <location>
        <begin position="376"/>
        <end position="391"/>
    </location>
</feature>
<dbReference type="EMBL" id="MCFF01000001">
    <property type="protein sequence ID" value="ORZ28715.1"/>
    <property type="molecule type" value="Genomic_DNA"/>
</dbReference>
<proteinExistence type="predicted"/>
<evidence type="ECO:0000256" key="1">
    <source>
        <dbReference type="SAM" id="MobiDB-lite"/>
    </source>
</evidence>
<feature type="region of interest" description="Disordered" evidence="1">
    <location>
        <begin position="488"/>
        <end position="533"/>
    </location>
</feature>
<feature type="region of interest" description="Disordered" evidence="1">
    <location>
        <begin position="550"/>
        <end position="600"/>
    </location>
</feature>
<reference evidence="3 4" key="1">
    <citation type="submission" date="2016-07" db="EMBL/GenBank/DDBJ databases">
        <title>Pervasive Adenine N6-methylation of Active Genes in Fungi.</title>
        <authorList>
            <consortium name="DOE Joint Genome Institute"/>
            <person name="Mondo S.J."/>
            <person name="Dannebaum R.O."/>
            <person name="Kuo R.C."/>
            <person name="Labutti K."/>
            <person name="Haridas S."/>
            <person name="Kuo A."/>
            <person name="Salamov A."/>
            <person name="Ahrendt S.R."/>
            <person name="Lipzen A."/>
            <person name="Sullivan W."/>
            <person name="Andreopoulos W.B."/>
            <person name="Clum A."/>
            <person name="Lindquist E."/>
            <person name="Daum C."/>
            <person name="Ramamoorthy G.K."/>
            <person name="Gryganskyi A."/>
            <person name="Culley D."/>
            <person name="Magnuson J.K."/>
            <person name="James T.Y."/>
            <person name="O'Malley M.A."/>
            <person name="Stajich J.E."/>
            <person name="Spatafora J.W."/>
            <person name="Visel A."/>
            <person name="Grigoriev I.V."/>
        </authorList>
    </citation>
    <scope>NUCLEOTIDE SEQUENCE [LARGE SCALE GENOMIC DNA]</scope>
    <source>
        <strain evidence="3 4">NRRL 3116</strain>
    </source>
</reference>
<gene>
    <name evidence="3" type="ORF">BCR41DRAFT_391156</name>
</gene>
<feature type="transmembrane region" description="Helical" evidence="2">
    <location>
        <begin position="184"/>
        <end position="209"/>
    </location>
</feature>
<keyword evidence="2" id="KW-0812">Transmembrane</keyword>
<keyword evidence="4" id="KW-1185">Reference proteome</keyword>
<dbReference type="InParanoid" id="A0A1Y2H2F6"/>